<keyword evidence="22" id="KW-1185">Reference proteome</keyword>
<dbReference type="GO" id="GO:0045944">
    <property type="term" value="P:positive regulation of transcription by RNA polymerase II"/>
    <property type="evidence" value="ECO:0007669"/>
    <property type="project" value="TreeGrafter"/>
</dbReference>
<evidence type="ECO:0000256" key="5">
    <source>
        <dbReference type="ARBA" id="ARBA00022499"/>
    </source>
</evidence>
<protein>
    <recommendedName>
        <fullName evidence="18">TP53-binding protein 1</fullName>
    </recommendedName>
</protein>
<dbReference type="FunFam" id="2.30.30.30:FF:000019">
    <property type="entry name" value="Tumor suppressor p53-binding protein 1"/>
    <property type="match status" value="1"/>
</dbReference>
<dbReference type="InterPro" id="IPR001357">
    <property type="entry name" value="BRCT_dom"/>
</dbReference>
<dbReference type="CDD" id="cd20383">
    <property type="entry name" value="Tudor_53BP1"/>
    <property type="match status" value="1"/>
</dbReference>
<feature type="compositionally biased region" description="Basic and acidic residues" evidence="19">
    <location>
        <begin position="217"/>
        <end position="236"/>
    </location>
</feature>
<dbReference type="GO" id="GO:0140005">
    <property type="term" value="F:histone H4K20me2 reader activity"/>
    <property type="evidence" value="ECO:0007669"/>
    <property type="project" value="UniProtKB-ARBA"/>
</dbReference>
<evidence type="ECO:0000313" key="21">
    <source>
        <dbReference type="EMBL" id="NXL20466.1"/>
    </source>
</evidence>
<keyword evidence="13" id="KW-0010">Activator</keyword>
<feature type="compositionally biased region" description="Gly residues" evidence="19">
    <location>
        <begin position="70"/>
        <end position="79"/>
    </location>
</feature>
<dbReference type="InterPro" id="IPR047249">
    <property type="entry name" value="BRCT_p53bp1-like_rpt1"/>
</dbReference>
<keyword evidence="16" id="KW-0539">Nucleus</keyword>
<keyword evidence="9" id="KW-0995">Kinetochore</keyword>
<feature type="domain" description="BRCT" evidence="20">
    <location>
        <begin position="1861"/>
        <end position="1961"/>
    </location>
</feature>
<dbReference type="SUPFAM" id="SSF63748">
    <property type="entry name" value="Tudor/PWWP/MBT"/>
    <property type="match status" value="2"/>
</dbReference>
<dbReference type="GO" id="GO:0000776">
    <property type="term" value="C:kinetochore"/>
    <property type="evidence" value="ECO:0007669"/>
    <property type="project" value="UniProtKB-KW"/>
</dbReference>
<dbReference type="GO" id="GO:2000042">
    <property type="term" value="P:negative regulation of double-strand break repair via homologous recombination"/>
    <property type="evidence" value="ECO:0007669"/>
    <property type="project" value="UniProtKB-ARBA"/>
</dbReference>
<dbReference type="Gene3D" id="2.30.30.140">
    <property type="match status" value="1"/>
</dbReference>
<dbReference type="EMBL" id="VXAS01013187">
    <property type="protein sequence ID" value="NXL20466.1"/>
    <property type="molecule type" value="Genomic_DNA"/>
</dbReference>
<evidence type="ECO:0000256" key="14">
    <source>
        <dbReference type="ARBA" id="ARBA00023163"/>
    </source>
</evidence>
<feature type="region of interest" description="Disordered" evidence="19">
    <location>
        <begin position="898"/>
        <end position="918"/>
    </location>
</feature>
<accession>A0A7L0QSU3</accession>
<keyword evidence="14" id="KW-0804">Transcription</keyword>
<organism evidence="21 22">
    <name type="scientific">Setophaga kirtlandii</name>
    <name type="common">Kirtland's warbler</name>
    <name type="synonym">Dendroica kirtlandii</name>
    <dbReference type="NCBI Taxonomy" id="298831"/>
    <lineage>
        <taxon>Eukaryota</taxon>
        <taxon>Metazoa</taxon>
        <taxon>Chordata</taxon>
        <taxon>Craniata</taxon>
        <taxon>Vertebrata</taxon>
        <taxon>Euteleostomi</taxon>
        <taxon>Archelosauria</taxon>
        <taxon>Archosauria</taxon>
        <taxon>Dinosauria</taxon>
        <taxon>Saurischia</taxon>
        <taxon>Theropoda</taxon>
        <taxon>Coelurosauria</taxon>
        <taxon>Aves</taxon>
        <taxon>Neognathae</taxon>
        <taxon>Neoaves</taxon>
        <taxon>Telluraves</taxon>
        <taxon>Australaves</taxon>
        <taxon>Passeriformes</taxon>
        <taxon>Passeroidea</taxon>
        <taxon>Parulidae</taxon>
        <taxon>Setophaga</taxon>
    </lineage>
</organism>
<dbReference type="CDD" id="cd17724">
    <property type="entry name" value="BRCT_p53bp1_rpt2"/>
    <property type="match status" value="1"/>
</dbReference>
<keyword evidence="5" id="KW-1017">Isopeptide bond</keyword>
<dbReference type="GO" id="GO:0003677">
    <property type="term" value="F:DNA binding"/>
    <property type="evidence" value="ECO:0007669"/>
    <property type="project" value="UniProtKB-KW"/>
</dbReference>
<dbReference type="InterPro" id="IPR047252">
    <property type="entry name" value="TP53BP1-like"/>
</dbReference>
<feature type="domain" description="BRCT" evidence="20">
    <location>
        <begin position="1721"/>
        <end position="1845"/>
    </location>
</feature>
<dbReference type="InterPro" id="IPR015125">
    <property type="entry name" value="53-BP1_Tudor"/>
</dbReference>
<feature type="region of interest" description="Disordered" evidence="19">
    <location>
        <begin position="160"/>
        <end position="185"/>
    </location>
</feature>
<evidence type="ECO:0000256" key="17">
    <source>
        <dbReference type="ARBA" id="ARBA00023328"/>
    </source>
</evidence>
<feature type="compositionally biased region" description="Basic and acidic residues" evidence="19">
    <location>
        <begin position="113"/>
        <end position="130"/>
    </location>
</feature>
<evidence type="ECO:0000256" key="11">
    <source>
        <dbReference type="ARBA" id="ARBA00023015"/>
    </source>
</evidence>
<keyword evidence="12" id="KW-0238">DNA-binding</keyword>
<name>A0A7L0QSU3_SETKR</name>
<dbReference type="SUPFAM" id="SSF52113">
    <property type="entry name" value="BRCT domain"/>
    <property type="match status" value="2"/>
</dbReference>
<evidence type="ECO:0000256" key="16">
    <source>
        <dbReference type="ARBA" id="ARBA00023242"/>
    </source>
</evidence>
<feature type="region of interest" description="Disordered" evidence="19">
    <location>
        <begin position="1624"/>
        <end position="1689"/>
    </location>
</feature>
<feature type="region of interest" description="Disordered" evidence="19">
    <location>
        <begin position="1400"/>
        <end position="1424"/>
    </location>
</feature>
<dbReference type="PANTHER" id="PTHR15321">
    <property type="entry name" value="TUMOR SUPPRESSOR P53-BINDING PROTEIN 1"/>
    <property type="match status" value="1"/>
</dbReference>
<evidence type="ECO:0000256" key="15">
    <source>
        <dbReference type="ARBA" id="ARBA00023204"/>
    </source>
</evidence>
<feature type="region of interest" description="Disordered" evidence="19">
    <location>
        <begin position="1"/>
        <end position="143"/>
    </location>
</feature>
<feature type="compositionally biased region" description="Low complexity" evidence="19">
    <location>
        <begin position="1003"/>
        <end position="1012"/>
    </location>
</feature>
<evidence type="ECO:0000259" key="20">
    <source>
        <dbReference type="PROSITE" id="PS50172"/>
    </source>
</evidence>
<evidence type="ECO:0000256" key="19">
    <source>
        <dbReference type="SAM" id="MobiDB-lite"/>
    </source>
</evidence>
<comment type="subcellular location">
    <subcellularLocation>
        <location evidence="2">Chromosome</location>
        <location evidence="2">Centromere</location>
        <location evidence="2">Kinetochore</location>
    </subcellularLocation>
    <subcellularLocation>
        <location evidence="1">Nucleus</location>
    </subcellularLocation>
</comment>
<keyword evidence="17" id="KW-0137">Centromere</keyword>
<dbReference type="GO" id="GO:0016604">
    <property type="term" value="C:nuclear body"/>
    <property type="evidence" value="ECO:0007669"/>
    <property type="project" value="UniProtKB-ARBA"/>
</dbReference>
<sequence length="1968" mass="213007">SQLDPGFSQQGTPLLIVEDSQPQGADAEADAERAWLGVLARRLPARRSPSPVLVSARPGRRGSDSQVRGGARGRGGSGYRGRADGAVLAEPMEGPARPSASGPRGCAADESPAPDRESSALGKARERSEGDVEDCASSPCVEDTGMSQLQFGVLELSQSQDFESDLVPSEGDARHQLHSGPTVVSSRLVKNESKYEFCPDNKETDCSTEAHTALESQAEKSERTLQEAEEHTRKETPVSGASKTEESLGSGHEESDILSTQEEMFPENHATGSGSLITRVEEGSSLACTPAHSLQVLQLSGQAFLVQEDDSTVSSGLVIPPPVSFGPNALVPSSPTEQGKAEGNAFLHTVSGCVFVHWFYQSLQPFQNLLKLCLKNRVELRTVKEIRYPSLQVFSMIQNQIFLSERLLSQNVKYYEQMDISIPANGRELMQKEKGDVLVEMAFPCIPPRPLAQPQASTPVSQSAPTFFPGSLAMPSQPEFSHDIFVPTQSPENKDGEEKTAGLTPLCLPGDLSGSTDALSKMSTDDSVLQPPDSCKLMLSASACSQPTNTDVSSGSLSTGQDWETTQVERISECKASDSGLCSVDSDKIKLKVKAGDQAPSENCKKARKEDVETAGLPVGQFVSAGVGEDEPLASTVHREIESISGSQAAADQSGLLEILSYAQEASKPEAVPETQCEEQEEKLHVKEKQIKEDRSVLNITLSHRFILEREGQCHEDKEVNDSCKSSKNVAQELEKVGPECQGKEALRGCTFDAGEAESTDKMTNMAKLNEVLAKPSVGELVEQHDLLPKLKSDVQSEVALCAKNHPDCSEPGQVVIISNQPSLQERGFGTRVVQHENPVPKEMEDTLTTRNLEQEDQMQPQEKATSKSPSPSSGPPFHFTLPKEGDVIQSLTSITPPLTGHLKMGPRRHSTPIVDDTCPDSTIATSDVTAEGTMRPNDVTVESAVVSADVSEVYEKESGVVPELDAKLSLRMNLVTPVNDGSEESLPFSLEKPAASDRKDGSAAAAEAAASSQKASSVFRRVCEARREEEARGHGLSASPFRGDRLIFPGTQEDAELHTNPSDWQYQQQKADGSGGQSLIPQRMQQDCHQQSSGAEDGESMETDVVSPQAEDGRRMQRKQSKAVQIDQSQERWKNISDKGIQTTADSLFTPTTVTTATQTSEEICRQVETGTSMSGQKPGQQDVNIQTDESGEKLVNTSGDDTDSLRSQGEEEFNLLHAPKGQVQRRHVRTIREVRTVVTRVITDVYYINGAEVERKVVEETEEPVVECQECETDVSPSRTAGGSSLTSGDLGDVSSFSSKASSLHRTSSGGSSGHSATHSSSISGRGTGAVKGKVCGTETGEFALPIGRGILGKLSPRKGAGQPASPLRVSQTGALPCEEEEDCMPGTRQAGRAPVTLRGRGRRGRPPSRTTGTRDLAGLPGMEDLSTTASPEEKSFTHSVCLPDGGEKSGTSGFCALRRSDSPEIPFQVVTVPLDCADSSTGSSFVGLRVVAKWSSNGYFYSGTITQDVGAGKYKLHFDDGYDCDVLGKDILLCDPIPLETEVTALSEDEYFSAGVVKGHRKESGELYYCIEKEGQRKWYKRMAVILSQEQGNKLREQFGLGPYEPVTPVTKAADISLDNLVEGKRKRRGNLGSPSTSSSSTTPTRKGQESPRVPPASLSGKRKLLASEDERSPAKRGRKSAMIKPGAVRGGEFLSTCEGVDAADPPVLDSDHGPLPHNKTLFLGYAFLLTMATPSDKLVSHQKASDGPTGSSEEEEDFLEMTPYDKHYIAQQLRAGAGYILEDFNETQCNAAYQCLLIADQHCRTQKYLLCLARGIPCVSHIWVHDSCHANQLQNYRNYLLPAGYSLQEQKLLEWHPRENPFHNLKVLLVSDQQENFLDLWSEILMTGGAASVKQHYSRAHNKDIALGVYDVVVTDFSCPAGVLKCAEALRLPVVSQEWVIQSLIAGERVGYKQHPKYKHDYVP</sequence>
<dbReference type="GO" id="GO:0006303">
    <property type="term" value="P:double-strand break repair via nonhomologous end joining"/>
    <property type="evidence" value="ECO:0007669"/>
    <property type="project" value="UniProtKB-ARBA"/>
</dbReference>
<dbReference type="GO" id="GO:0000077">
    <property type="term" value="P:DNA damage checkpoint signaling"/>
    <property type="evidence" value="ECO:0007669"/>
    <property type="project" value="TreeGrafter"/>
</dbReference>
<dbReference type="SMART" id="SM00292">
    <property type="entry name" value="BRCT"/>
    <property type="match status" value="2"/>
</dbReference>
<evidence type="ECO:0000256" key="6">
    <source>
        <dbReference type="ARBA" id="ARBA00022553"/>
    </source>
</evidence>
<feature type="compositionally biased region" description="Polar residues" evidence="19">
    <location>
        <begin position="1"/>
        <end position="12"/>
    </location>
</feature>
<feature type="region of interest" description="Disordered" evidence="19">
    <location>
        <begin position="979"/>
        <end position="1012"/>
    </location>
</feature>
<dbReference type="Gene3D" id="3.40.50.10190">
    <property type="entry name" value="BRCT domain"/>
    <property type="match status" value="2"/>
</dbReference>
<feature type="non-terminal residue" evidence="21">
    <location>
        <position position="1968"/>
    </location>
</feature>
<evidence type="ECO:0000256" key="2">
    <source>
        <dbReference type="ARBA" id="ARBA00004629"/>
    </source>
</evidence>
<dbReference type="FunFam" id="3.40.50.10190:FF:000005">
    <property type="entry name" value="Tumor suppressor p53-binding protein 1"/>
    <property type="match status" value="1"/>
</dbReference>
<evidence type="ECO:0000256" key="13">
    <source>
        <dbReference type="ARBA" id="ARBA00023159"/>
    </source>
</evidence>
<evidence type="ECO:0000256" key="18">
    <source>
        <dbReference type="ARBA" id="ARBA00073180"/>
    </source>
</evidence>
<feature type="compositionally biased region" description="Low complexity" evidence="19">
    <location>
        <begin position="1284"/>
        <end position="1327"/>
    </location>
</feature>
<dbReference type="GO" id="GO:0035861">
    <property type="term" value="C:site of double-strand break"/>
    <property type="evidence" value="ECO:0007669"/>
    <property type="project" value="UniProtKB-ARBA"/>
</dbReference>
<keyword evidence="4" id="KW-0488">Methylation</keyword>
<evidence type="ECO:0000256" key="12">
    <source>
        <dbReference type="ARBA" id="ARBA00023125"/>
    </source>
</evidence>
<dbReference type="CDD" id="cd17745">
    <property type="entry name" value="BRCT_p53bp1_rpt1"/>
    <property type="match status" value="1"/>
</dbReference>
<feature type="region of interest" description="Disordered" evidence="19">
    <location>
        <begin position="199"/>
        <end position="258"/>
    </location>
</feature>
<reference evidence="21 22" key="1">
    <citation type="submission" date="2019-09" db="EMBL/GenBank/DDBJ databases">
        <title>Bird 10,000 Genomes (B10K) Project - Family phase.</title>
        <authorList>
            <person name="Zhang G."/>
        </authorList>
    </citation>
    <scope>NUCLEOTIDE SEQUENCE [LARGE SCALE GENOMIC DNA]</scope>
    <source>
        <strain evidence="21">B10K-DU-001-45</strain>
        <tissue evidence="21">Muscle</tissue>
    </source>
</reference>
<comment type="caution">
    <text evidence="21">The sequence shown here is derived from an EMBL/GenBank/DDBJ whole genome shotgun (WGS) entry which is preliminary data.</text>
</comment>
<evidence type="ECO:0000256" key="4">
    <source>
        <dbReference type="ARBA" id="ARBA00022481"/>
    </source>
</evidence>
<keyword evidence="6" id="KW-0597">Phosphoprotein</keyword>
<evidence type="ECO:0000256" key="7">
    <source>
        <dbReference type="ARBA" id="ARBA00022737"/>
    </source>
</evidence>
<feature type="non-terminal residue" evidence="21">
    <location>
        <position position="1"/>
    </location>
</feature>
<keyword evidence="15" id="KW-0234">DNA repair</keyword>
<evidence type="ECO:0000256" key="10">
    <source>
        <dbReference type="ARBA" id="ARBA00022843"/>
    </source>
</evidence>
<dbReference type="Gene3D" id="2.30.30.30">
    <property type="match status" value="1"/>
</dbReference>
<keyword evidence="8" id="KW-0227">DNA damage</keyword>
<feature type="region of interest" description="Disordered" evidence="19">
    <location>
        <begin position="857"/>
        <end position="883"/>
    </location>
</feature>
<dbReference type="Pfam" id="PF18428">
    <property type="entry name" value="BRCT_3"/>
    <property type="match status" value="1"/>
</dbReference>
<evidence type="ECO:0000256" key="9">
    <source>
        <dbReference type="ARBA" id="ARBA00022838"/>
    </source>
</evidence>
<keyword evidence="10" id="KW-0832">Ubl conjugation</keyword>
<keyword evidence="7" id="KW-0677">Repeat</keyword>
<dbReference type="FunFam" id="2.30.30.140:FF:000021">
    <property type="entry name" value="Tumor suppressor p53-binding protein 1"/>
    <property type="match status" value="1"/>
</dbReference>
<gene>
    <name evidence="21" type="primary">Tp53bp1</name>
    <name evidence="21" type="ORF">SETKIR_R03550</name>
</gene>
<dbReference type="PROSITE" id="PS50172">
    <property type="entry name" value="BRCT"/>
    <property type="match status" value="2"/>
</dbReference>
<keyword evidence="3" id="KW-0158">Chromosome</keyword>
<dbReference type="PANTHER" id="PTHR15321:SF3">
    <property type="entry name" value="TP53-BINDING PROTEIN 1"/>
    <property type="match status" value="1"/>
</dbReference>
<keyword evidence="11" id="KW-0805">Transcription regulation</keyword>
<dbReference type="Pfam" id="PF09038">
    <property type="entry name" value="53-BP1_Tudor"/>
    <property type="match status" value="1"/>
</dbReference>
<dbReference type="InterPro" id="IPR014722">
    <property type="entry name" value="Rib_uL2_dom2"/>
</dbReference>
<feature type="region of interest" description="Disordered" evidence="19">
    <location>
        <begin position="1269"/>
        <end position="1332"/>
    </location>
</feature>
<dbReference type="Proteomes" id="UP000550059">
    <property type="component" value="Unassembled WGS sequence"/>
</dbReference>
<feature type="region of interest" description="Disordered" evidence="19">
    <location>
        <begin position="1067"/>
        <end position="1131"/>
    </location>
</feature>
<feature type="compositionally biased region" description="Low complexity" evidence="19">
    <location>
        <begin position="38"/>
        <end position="53"/>
    </location>
</feature>
<feature type="compositionally biased region" description="Polar residues" evidence="19">
    <location>
        <begin position="1067"/>
        <end position="1095"/>
    </location>
</feature>
<dbReference type="GO" id="GO:0045830">
    <property type="term" value="P:positive regulation of isotype switching"/>
    <property type="evidence" value="ECO:0007669"/>
    <property type="project" value="UniProtKB-ARBA"/>
</dbReference>
<dbReference type="GO" id="GO:0042393">
    <property type="term" value="F:histone binding"/>
    <property type="evidence" value="ECO:0007669"/>
    <property type="project" value="TreeGrafter"/>
</dbReference>
<feature type="compositionally biased region" description="Basic and acidic residues" evidence="19">
    <location>
        <begin position="243"/>
        <end position="255"/>
    </location>
</feature>
<proteinExistence type="predicted"/>
<evidence type="ECO:0000256" key="1">
    <source>
        <dbReference type="ARBA" id="ARBA00004123"/>
    </source>
</evidence>
<feature type="compositionally biased region" description="Low complexity" evidence="19">
    <location>
        <begin position="1637"/>
        <end position="1648"/>
    </location>
</feature>
<dbReference type="InterPro" id="IPR047250">
    <property type="entry name" value="BRCT_p53bp1-like_rpt2"/>
</dbReference>
<dbReference type="FunFam" id="3.40.50.10190:FF:000003">
    <property type="entry name" value="Tumor suppressor p53-binding protein 1"/>
    <property type="match status" value="1"/>
</dbReference>
<evidence type="ECO:0000256" key="3">
    <source>
        <dbReference type="ARBA" id="ARBA00022454"/>
    </source>
</evidence>
<evidence type="ECO:0000256" key="8">
    <source>
        <dbReference type="ARBA" id="ARBA00022763"/>
    </source>
</evidence>
<dbReference type="InterPro" id="IPR036420">
    <property type="entry name" value="BRCT_dom_sf"/>
</dbReference>
<evidence type="ECO:0000313" key="22">
    <source>
        <dbReference type="Proteomes" id="UP000550059"/>
    </source>
</evidence>